<protein>
    <submittedName>
        <fullName evidence="1">Aminoglycoside-2''-adenylyltransferase</fullName>
    </submittedName>
</protein>
<reference evidence="1 2" key="1">
    <citation type="submission" date="2021-03" db="EMBL/GenBank/DDBJ databases">
        <title>Complete genome sequence of Streptomyces cyanogenus S136, producer of anticancer angucycline landomycin A.</title>
        <authorList>
            <person name="Hrab P."/>
            <person name="Ruckert C."/>
            <person name="Busche T."/>
            <person name="Ostash I."/>
            <person name="Kalinowski J."/>
            <person name="Fedorenko V."/>
            <person name="Yushchuk O."/>
            <person name="Ostash B."/>
        </authorList>
    </citation>
    <scope>NUCLEOTIDE SEQUENCE [LARGE SCALE GENOMIC DNA]</scope>
    <source>
        <strain evidence="1 2">S136</strain>
    </source>
</reference>
<evidence type="ECO:0000313" key="2">
    <source>
        <dbReference type="Proteomes" id="UP000663908"/>
    </source>
</evidence>
<dbReference type="InterPro" id="IPR019646">
    <property type="entry name" value="Aminoglyc_AdlTrfase"/>
</dbReference>
<dbReference type="Proteomes" id="UP000663908">
    <property type="component" value="Chromosome"/>
</dbReference>
<accession>A0ABX7TME1</accession>
<sequence length="143" mass="15277">MNQERAGRQLALIEEVVEAARAGGIPLWLRGGWAMDFFLGEVTREHGDIDWFARAKDAEPLAGTLVRLGHTPVPGPPAGLQLDFVKDGLESSFTLVGTDAAGRVTVAGGPWAGTPWPEGLLGAESEPWRCRSSIRASRSRSSA</sequence>
<dbReference type="Pfam" id="PF10706">
    <property type="entry name" value="Aminoglyc_resit"/>
    <property type="match status" value="1"/>
</dbReference>
<proteinExistence type="predicted"/>
<gene>
    <name evidence="1" type="ORF">S1361_09495</name>
</gene>
<name>A0ABX7TME1_STRCY</name>
<organism evidence="1 2">
    <name type="scientific">Streptomyces cyanogenus</name>
    <dbReference type="NCBI Taxonomy" id="80860"/>
    <lineage>
        <taxon>Bacteria</taxon>
        <taxon>Bacillati</taxon>
        <taxon>Actinomycetota</taxon>
        <taxon>Actinomycetes</taxon>
        <taxon>Kitasatosporales</taxon>
        <taxon>Streptomycetaceae</taxon>
        <taxon>Streptomyces</taxon>
    </lineage>
</organism>
<keyword evidence="2" id="KW-1185">Reference proteome</keyword>
<evidence type="ECO:0000313" key="1">
    <source>
        <dbReference type="EMBL" id="QTD97581.1"/>
    </source>
</evidence>
<dbReference type="RefSeq" id="WP_243769130.1">
    <property type="nucleotide sequence ID" value="NZ_CP071839.1"/>
</dbReference>
<dbReference type="EMBL" id="CP071839">
    <property type="protein sequence ID" value="QTD97581.1"/>
    <property type="molecule type" value="Genomic_DNA"/>
</dbReference>
<dbReference type="Gene3D" id="3.30.460.40">
    <property type="match status" value="1"/>
</dbReference>